<dbReference type="Gene3D" id="3.30.565.10">
    <property type="entry name" value="Histidine kinase-like ATPase, C-terminal domain"/>
    <property type="match status" value="1"/>
</dbReference>
<protein>
    <recommendedName>
        <fullName evidence="2">histidine kinase</fullName>
        <ecNumber evidence="2">2.7.13.3</ecNumber>
    </recommendedName>
</protein>
<dbReference type="CDD" id="cd00130">
    <property type="entry name" value="PAS"/>
    <property type="match status" value="1"/>
</dbReference>
<dbReference type="GO" id="GO:0000155">
    <property type="term" value="F:phosphorelay sensor kinase activity"/>
    <property type="evidence" value="ECO:0007669"/>
    <property type="project" value="InterPro"/>
</dbReference>
<dbReference type="AlphaFoldDB" id="A0A953J4R5"/>
<gene>
    <name evidence="8" type="ORF">K8I29_05070</name>
</gene>
<dbReference type="CDD" id="cd00082">
    <property type="entry name" value="HisKA"/>
    <property type="match status" value="1"/>
</dbReference>
<comment type="caution">
    <text evidence="8">The sequence shown here is derived from an EMBL/GenBank/DDBJ whole genome shotgun (WGS) entry which is preliminary data.</text>
</comment>
<comment type="catalytic activity">
    <reaction evidence="1">
        <text>ATP + protein L-histidine = ADP + protein N-phospho-L-histidine.</text>
        <dbReference type="EC" id="2.7.13.3"/>
    </reaction>
</comment>
<proteinExistence type="predicted"/>
<dbReference type="SUPFAM" id="SSF47384">
    <property type="entry name" value="Homodimeric domain of signal transducing histidine kinase"/>
    <property type="match status" value="1"/>
</dbReference>
<dbReference type="InterPro" id="IPR035965">
    <property type="entry name" value="PAS-like_dom_sf"/>
</dbReference>
<dbReference type="InterPro" id="IPR036890">
    <property type="entry name" value="HATPase_C_sf"/>
</dbReference>
<dbReference type="Pfam" id="PF02518">
    <property type="entry name" value="HATPase_c"/>
    <property type="match status" value="1"/>
</dbReference>
<dbReference type="InterPro" id="IPR036097">
    <property type="entry name" value="HisK_dim/P_sf"/>
</dbReference>
<evidence type="ECO:0000313" key="8">
    <source>
        <dbReference type="EMBL" id="MBZ0155573.1"/>
    </source>
</evidence>
<evidence type="ECO:0000256" key="4">
    <source>
        <dbReference type="PROSITE-ProRule" id="PRU00169"/>
    </source>
</evidence>
<evidence type="ECO:0000256" key="2">
    <source>
        <dbReference type="ARBA" id="ARBA00012438"/>
    </source>
</evidence>
<dbReference type="Pfam" id="PF13426">
    <property type="entry name" value="PAS_9"/>
    <property type="match status" value="1"/>
</dbReference>
<dbReference type="InterPro" id="IPR005467">
    <property type="entry name" value="His_kinase_dom"/>
</dbReference>
<dbReference type="InterPro" id="IPR004358">
    <property type="entry name" value="Sig_transdc_His_kin-like_C"/>
</dbReference>
<evidence type="ECO:0000313" key="9">
    <source>
        <dbReference type="Proteomes" id="UP000705867"/>
    </source>
</evidence>
<dbReference type="SMART" id="SM00388">
    <property type="entry name" value="HisKA"/>
    <property type="match status" value="1"/>
</dbReference>
<keyword evidence="3 4" id="KW-0597">Phosphoprotein</keyword>
<dbReference type="PANTHER" id="PTHR43065">
    <property type="entry name" value="SENSOR HISTIDINE KINASE"/>
    <property type="match status" value="1"/>
</dbReference>
<dbReference type="PANTHER" id="PTHR43065:SF42">
    <property type="entry name" value="TWO-COMPONENT SENSOR PPRA"/>
    <property type="match status" value="1"/>
</dbReference>
<dbReference type="Pfam" id="PF00512">
    <property type="entry name" value="HisKA"/>
    <property type="match status" value="1"/>
</dbReference>
<dbReference type="InterPro" id="IPR001789">
    <property type="entry name" value="Sig_transdc_resp-reg_receiver"/>
</dbReference>
<dbReference type="Pfam" id="PF00072">
    <property type="entry name" value="Response_reg"/>
    <property type="match status" value="1"/>
</dbReference>
<dbReference type="EMBL" id="JAIOIV010000037">
    <property type="protein sequence ID" value="MBZ0155573.1"/>
    <property type="molecule type" value="Genomic_DNA"/>
</dbReference>
<feature type="coiled-coil region" evidence="5">
    <location>
        <begin position="1"/>
        <end position="42"/>
    </location>
</feature>
<dbReference type="InterPro" id="IPR011006">
    <property type="entry name" value="CheY-like_superfamily"/>
</dbReference>
<dbReference type="PROSITE" id="PS50109">
    <property type="entry name" value="HIS_KIN"/>
    <property type="match status" value="1"/>
</dbReference>
<name>A0A953J4R5_9BACT</name>
<keyword evidence="5" id="KW-0175">Coiled coil</keyword>
<evidence type="ECO:0000256" key="3">
    <source>
        <dbReference type="ARBA" id="ARBA00022553"/>
    </source>
</evidence>
<accession>A0A953J4R5</accession>
<dbReference type="Gene3D" id="3.30.450.20">
    <property type="entry name" value="PAS domain"/>
    <property type="match status" value="1"/>
</dbReference>
<dbReference type="SUPFAM" id="SSF55874">
    <property type="entry name" value="ATPase domain of HSP90 chaperone/DNA topoisomerase II/histidine kinase"/>
    <property type="match status" value="1"/>
</dbReference>
<dbReference type="SMART" id="SM00448">
    <property type="entry name" value="REC"/>
    <property type="match status" value="1"/>
</dbReference>
<dbReference type="EC" id="2.7.13.3" evidence="2"/>
<dbReference type="SMART" id="SM00387">
    <property type="entry name" value="HATPase_c"/>
    <property type="match status" value="1"/>
</dbReference>
<feature type="domain" description="Histidine kinase" evidence="6">
    <location>
        <begin position="214"/>
        <end position="430"/>
    </location>
</feature>
<dbReference type="Gene3D" id="3.40.50.2300">
    <property type="match status" value="1"/>
</dbReference>
<organism evidence="8 9">
    <name type="scientific">Candidatus Nitrobium versatile</name>
    <dbReference type="NCBI Taxonomy" id="2884831"/>
    <lineage>
        <taxon>Bacteria</taxon>
        <taxon>Pseudomonadati</taxon>
        <taxon>Nitrospirota</taxon>
        <taxon>Nitrospiria</taxon>
        <taxon>Nitrospirales</taxon>
        <taxon>Nitrospiraceae</taxon>
        <taxon>Candidatus Nitrobium</taxon>
    </lineage>
</organism>
<dbReference type="NCBIfam" id="TIGR00229">
    <property type="entry name" value="sensory_box"/>
    <property type="match status" value="1"/>
</dbReference>
<sequence>MHHGEKSREELLQEIARLEERIAELEKAEEKWKLQAEEALRVSEAKYCTIFDLSPVSLWEEDISLVRKALGRLKAAGVQDFGQYFDERQDFVTRIMHMVKIIDVNEATLTLYGARSKEEVIGSLDRILLPESLKTFKEFLIAIAEGRNFFKTETVNRTLQGETIHLLLTAMIPPEDSSYRNLLIGIVDITDRKKLERELLKIQKLESLGLLAGGIAHDFNNLLTAIVGNISLGKMNVLPGDKVYRWLDEAEKASLRAKGLTQQLLTFSKGGAPVKKVLALGELVRESAGFTVRGSKVRCEYYIPPDLWTVEADEGQISQVIHNLIINAEQAMPDGGTIRVHCCNSVVSPESVLPLKSGRYIKISIQDQGIGIPPDYLGKIFDPYFTTKQKGSGLGLATAHAIINKHGGHITVESALRVGATFHLYLPSSSREVCSGRKREKPLIGHGKVLIMDDEEAVRNIAGEILRDFGYEARFASDGAEAVSLYEQAKKADRGFDAVILDLTIPGGMGGLEALRKLQEIDPLVRAIVSSGYSIDPVLKEYRKYGFKGAVVKPYRVEELNKEVYEVVHGIR</sequence>
<dbReference type="InterPro" id="IPR003594">
    <property type="entry name" value="HATPase_dom"/>
</dbReference>
<evidence type="ECO:0000256" key="1">
    <source>
        <dbReference type="ARBA" id="ARBA00000085"/>
    </source>
</evidence>
<dbReference type="InterPro" id="IPR000014">
    <property type="entry name" value="PAS"/>
</dbReference>
<reference evidence="8" key="1">
    <citation type="journal article" date="2021" name="bioRxiv">
        <title>Unraveling nitrogen, sulfur and carbon metabolic pathways and microbial community transcriptional responses to substrate deprivation and toxicity stresses in a bioreactor mimicking anoxic brackish coastal sediment conditions.</title>
        <authorList>
            <person name="Martins P.D."/>
            <person name="Echeveste M.J."/>
            <person name="Arshad A."/>
            <person name="Kurth J."/>
            <person name="Ouboter H."/>
            <person name="Jetten M.S.M."/>
            <person name="Welte C.U."/>
        </authorList>
    </citation>
    <scope>NUCLEOTIDE SEQUENCE</scope>
    <source>
        <strain evidence="8">MAG_39</strain>
    </source>
</reference>
<dbReference type="SUPFAM" id="SSF52172">
    <property type="entry name" value="CheY-like"/>
    <property type="match status" value="1"/>
</dbReference>
<evidence type="ECO:0000259" key="7">
    <source>
        <dbReference type="PROSITE" id="PS50110"/>
    </source>
</evidence>
<dbReference type="PRINTS" id="PR00344">
    <property type="entry name" value="BCTRLSENSOR"/>
</dbReference>
<feature type="modified residue" description="4-aspartylphosphate" evidence="4">
    <location>
        <position position="502"/>
    </location>
</feature>
<feature type="domain" description="Response regulatory" evidence="7">
    <location>
        <begin position="448"/>
        <end position="568"/>
    </location>
</feature>
<dbReference type="InterPro" id="IPR003661">
    <property type="entry name" value="HisK_dim/P_dom"/>
</dbReference>
<dbReference type="Proteomes" id="UP000705867">
    <property type="component" value="Unassembled WGS sequence"/>
</dbReference>
<evidence type="ECO:0000259" key="6">
    <source>
        <dbReference type="PROSITE" id="PS50109"/>
    </source>
</evidence>
<evidence type="ECO:0000256" key="5">
    <source>
        <dbReference type="SAM" id="Coils"/>
    </source>
</evidence>
<dbReference type="Gene3D" id="1.10.287.130">
    <property type="match status" value="1"/>
</dbReference>
<dbReference type="PROSITE" id="PS50110">
    <property type="entry name" value="RESPONSE_REGULATORY"/>
    <property type="match status" value="1"/>
</dbReference>
<dbReference type="SUPFAM" id="SSF55785">
    <property type="entry name" value="PYP-like sensor domain (PAS domain)"/>
    <property type="match status" value="1"/>
</dbReference>
<reference evidence="8" key="2">
    <citation type="submission" date="2021-08" db="EMBL/GenBank/DDBJ databases">
        <authorList>
            <person name="Dalcin Martins P."/>
        </authorList>
    </citation>
    <scope>NUCLEOTIDE SEQUENCE</scope>
    <source>
        <strain evidence="8">MAG_39</strain>
    </source>
</reference>